<evidence type="ECO:0000313" key="1">
    <source>
        <dbReference type="EMBL" id="CEO52463.1"/>
    </source>
</evidence>
<sequence>MDILEVDIRVSGYSKTPYGIFGLDDEISFRNEGANGKASVVLVGKVDFQR</sequence>
<name>A0A0B7K533_BIOOC</name>
<dbReference type="EMBL" id="CDPU01000028">
    <property type="protein sequence ID" value="CEO52463.1"/>
    <property type="molecule type" value="Genomic_DNA"/>
</dbReference>
<proteinExistence type="predicted"/>
<organism evidence="1">
    <name type="scientific">Bionectria ochroleuca</name>
    <name type="common">Gliocladium roseum</name>
    <dbReference type="NCBI Taxonomy" id="29856"/>
    <lineage>
        <taxon>Eukaryota</taxon>
        <taxon>Fungi</taxon>
        <taxon>Dikarya</taxon>
        <taxon>Ascomycota</taxon>
        <taxon>Pezizomycotina</taxon>
        <taxon>Sordariomycetes</taxon>
        <taxon>Hypocreomycetidae</taxon>
        <taxon>Hypocreales</taxon>
        <taxon>Bionectriaceae</taxon>
        <taxon>Clonostachys</taxon>
    </lineage>
</organism>
<dbReference type="AlphaFoldDB" id="A0A0B7K533"/>
<gene>
    <name evidence="1" type="ORF">BN869_000008521_1</name>
</gene>
<accession>A0A0B7K533</accession>
<reference evidence="1" key="1">
    <citation type="submission" date="2015-01" db="EMBL/GenBank/DDBJ databases">
        <authorList>
            <person name="Durling Mikael"/>
        </authorList>
    </citation>
    <scope>NUCLEOTIDE SEQUENCE</scope>
</reference>
<protein>
    <submittedName>
        <fullName evidence="1">Uncharacterized protein</fullName>
    </submittedName>
</protein>